<feature type="transmembrane region" description="Helical" evidence="2">
    <location>
        <begin position="159"/>
        <end position="181"/>
    </location>
</feature>
<keyword evidence="2" id="KW-0472">Membrane</keyword>
<protein>
    <recommendedName>
        <fullName evidence="6">TNFR-Cys domain-containing protein</fullName>
    </recommendedName>
</protein>
<comment type="caution">
    <text evidence="4">The sequence shown here is derived from an EMBL/GenBank/DDBJ whole genome shotgun (WGS) entry which is preliminary data.</text>
</comment>
<dbReference type="Proteomes" id="UP001642540">
    <property type="component" value="Unassembled WGS sequence"/>
</dbReference>
<keyword evidence="2" id="KW-0812">Transmembrane</keyword>
<feature type="compositionally biased region" description="Polar residues" evidence="1">
    <location>
        <begin position="445"/>
        <end position="456"/>
    </location>
</feature>
<feature type="signal peptide" evidence="3">
    <location>
        <begin position="1"/>
        <end position="22"/>
    </location>
</feature>
<feature type="compositionally biased region" description="Polar residues" evidence="1">
    <location>
        <begin position="345"/>
        <end position="356"/>
    </location>
</feature>
<evidence type="ECO:0000256" key="2">
    <source>
        <dbReference type="SAM" id="Phobius"/>
    </source>
</evidence>
<organism evidence="4 5">
    <name type="scientific">Orchesella dallaii</name>
    <dbReference type="NCBI Taxonomy" id="48710"/>
    <lineage>
        <taxon>Eukaryota</taxon>
        <taxon>Metazoa</taxon>
        <taxon>Ecdysozoa</taxon>
        <taxon>Arthropoda</taxon>
        <taxon>Hexapoda</taxon>
        <taxon>Collembola</taxon>
        <taxon>Entomobryomorpha</taxon>
        <taxon>Entomobryoidea</taxon>
        <taxon>Orchesellidae</taxon>
        <taxon>Orchesellinae</taxon>
        <taxon>Orchesella</taxon>
    </lineage>
</organism>
<feature type="chain" id="PRO_5046931343" description="TNFR-Cys domain-containing protein" evidence="3">
    <location>
        <begin position="23"/>
        <end position="525"/>
    </location>
</feature>
<keyword evidence="5" id="KW-1185">Reference proteome</keyword>
<keyword evidence="2" id="KW-1133">Transmembrane helix</keyword>
<accession>A0ABP1QTB6</accession>
<dbReference type="EMBL" id="CAXLJM020000041">
    <property type="protein sequence ID" value="CAL8109778.1"/>
    <property type="molecule type" value="Genomic_DNA"/>
</dbReference>
<feature type="region of interest" description="Disordered" evidence="1">
    <location>
        <begin position="193"/>
        <end position="245"/>
    </location>
</feature>
<feature type="compositionally biased region" description="Polar residues" evidence="1">
    <location>
        <begin position="420"/>
        <end position="435"/>
    </location>
</feature>
<keyword evidence="3" id="KW-0732">Signal</keyword>
<evidence type="ECO:0000256" key="3">
    <source>
        <dbReference type="SAM" id="SignalP"/>
    </source>
</evidence>
<feature type="compositionally biased region" description="Polar residues" evidence="1">
    <location>
        <begin position="210"/>
        <end position="222"/>
    </location>
</feature>
<feature type="region of interest" description="Disordered" evidence="1">
    <location>
        <begin position="389"/>
        <end position="457"/>
    </location>
</feature>
<evidence type="ECO:0000256" key="1">
    <source>
        <dbReference type="SAM" id="MobiDB-lite"/>
    </source>
</evidence>
<sequence length="525" mass="56381">MMALRTLLLCGVVWAHVNLASAQNGGLPVAKTAGSTPPVAQPLMKSGQGSSISGCFTDTDCPDNHYCGGRSKTRCVECYDCAKVQRSSKIAYDGKACARQQSDCGECNPGFTEAGGSCLFTNDLQHQIDTQAVEAFNSFHQASEEKIGEVAESAGLSPAVVAILSSVVIVVGLMLIIVGVLSGKANAISTALRPKAGGSPQFREEEAQPFSDSNHWSNQPTAPLQEEYGQQPPYHPNGNNSMPMQNAFNSMERLINEKPQQALPFDRGNGGGDWNITNENDVQIPDETDGIPSIPQQPQSSINNSSSNHNAQAHGSLPRQSIRRSFPPPRNIPAHQPRGNAPGQGISTINPRNNGFQPPPRQNGNHIDAVVGHVRVDFQFGFANYSWQNHPEGPHNPPGMEIASAPNSPRAGRIDDSFVFLSNSPQTFNTSVDSGTGTGDEHDQTVPSSRSVSGNDVSELDVDVNDSMFSDIPASTQSEPHAPRQPPVQNLRVAAAQLEQVMDFAQIVEALDLEDNDRFDMEVEE</sequence>
<name>A0ABP1QTB6_9HEXA</name>
<evidence type="ECO:0008006" key="6">
    <source>
        <dbReference type="Google" id="ProtNLM"/>
    </source>
</evidence>
<feature type="region of interest" description="Disordered" evidence="1">
    <location>
        <begin position="262"/>
        <end position="366"/>
    </location>
</feature>
<reference evidence="4 5" key="1">
    <citation type="submission" date="2024-08" db="EMBL/GenBank/DDBJ databases">
        <authorList>
            <person name="Cucini C."/>
            <person name="Frati F."/>
        </authorList>
    </citation>
    <scope>NUCLEOTIDE SEQUENCE [LARGE SCALE GENOMIC DNA]</scope>
</reference>
<evidence type="ECO:0000313" key="5">
    <source>
        <dbReference type="Proteomes" id="UP001642540"/>
    </source>
</evidence>
<gene>
    <name evidence="4" type="ORF">ODALV1_LOCUS13681</name>
</gene>
<evidence type="ECO:0000313" key="4">
    <source>
        <dbReference type="EMBL" id="CAL8109778.1"/>
    </source>
</evidence>
<proteinExistence type="predicted"/>
<feature type="compositionally biased region" description="Low complexity" evidence="1">
    <location>
        <begin position="291"/>
        <end position="308"/>
    </location>
</feature>